<keyword evidence="3" id="KW-0067">ATP-binding</keyword>
<evidence type="ECO:0000256" key="1">
    <source>
        <dbReference type="ARBA" id="ARBA00022612"/>
    </source>
</evidence>
<proteinExistence type="predicted"/>
<dbReference type="KEGG" id="vg:5291059"/>
<reference evidence="6 7" key="1">
    <citation type="submission" date="2007-05" db="EMBL/GenBank/DDBJ databases">
        <title>Complete genomic sequence of phage BcepNY3, a new member of the Burkholderia phage Bcep781 family.</title>
        <authorList>
            <person name="Summer E.J."/>
            <person name="Orchard R.C."/>
            <person name="Attenhofer K."/>
            <person name="Coffey A."/>
            <person name="Gill J.J."/>
            <person name="Gonzalez C.F."/>
            <person name="Young R."/>
        </authorList>
    </citation>
    <scope>NUCLEOTIDE SEQUENCE [LARGE SCALE GENOMIC DNA]</scope>
</reference>
<dbReference type="EMBL" id="EF602154">
    <property type="protein sequence ID" value="ABR10552.1"/>
    <property type="molecule type" value="Genomic_DNA"/>
</dbReference>
<protein>
    <submittedName>
        <fullName evidence="6">TerL</fullName>
    </submittedName>
</protein>
<evidence type="ECO:0000256" key="2">
    <source>
        <dbReference type="ARBA" id="ARBA00022741"/>
    </source>
</evidence>
<keyword evidence="1" id="KW-1188">Viral release from host cell</keyword>
<keyword evidence="4" id="KW-0231">Viral genome packaging</keyword>
<dbReference type="Pfam" id="PF17289">
    <property type="entry name" value="Terminase_6C"/>
    <property type="match status" value="1"/>
</dbReference>
<sequence>MGANAALVEPPVVAASSPAALGTPSAVVDPVAFLINLARTNFAAFVSLVHRPRYRHSAFSARVCAEIDKFIDDLLEGKRPVLMLTAPPQHGKSSLISRCLAPYLYGRLTGLLPAVRIANATYALPLARRNATDAKSIMKEPVYRAVFPHVSLIGFKGGKDTSNEFDVPAGGEFRGVGVGGPLTGFSIDVGIIDDATKNAEEALSAVVQDGLENWYDSVLLTRLQQLSGVILIGTPWSANDLLARVRRKMEGQPNFTLLSFPALNDPDQIGYNPDLPLGALVPHLHSADKLREMRRNISEFWWSAMYQQVPLSEFGAIFPREHLQYYHAADLPKQFVRVIMSCDATFKDGQASDFVFVGVWGKTADERVWLIDWRREKLAFMATAQAIADLKRKHAAVSRVYIEEAANGAALIDMLKKHFPMLEGVPPLGSKEARAHAVAWVWSNNCVMLPHPDERPGIGPVVNEITSFPDTVTGHDDSVDGMTIALHQLCLRTPIAAMITRDILNKA</sequence>
<dbReference type="GeneID" id="5291059"/>
<evidence type="ECO:0000259" key="5">
    <source>
        <dbReference type="Pfam" id="PF17289"/>
    </source>
</evidence>
<accession>A6N3C5</accession>
<keyword evidence="2" id="KW-0547">Nucleotide-binding</keyword>
<name>A6N3C5_9CAUD</name>
<feature type="domain" description="Terminase large subunit gp17-like C-terminal" evidence="5">
    <location>
        <begin position="343"/>
        <end position="488"/>
    </location>
</feature>
<keyword evidence="7" id="KW-1185">Reference proteome</keyword>
<dbReference type="NCBIfam" id="TIGR01630">
    <property type="entry name" value="psiM2_ORF9"/>
    <property type="match status" value="1"/>
</dbReference>
<dbReference type="RefSeq" id="YP_001294855.1">
    <property type="nucleotide sequence ID" value="NC_009604.1"/>
</dbReference>
<dbReference type="InterPro" id="IPR035421">
    <property type="entry name" value="Terminase_6C"/>
</dbReference>
<dbReference type="GO" id="GO:0005524">
    <property type="term" value="F:ATP binding"/>
    <property type="evidence" value="ECO:0007669"/>
    <property type="project" value="UniProtKB-KW"/>
</dbReference>
<dbReference type="Gene3D" id="3.30.420.240">
    <property type="match status" value="1"/>
</dbReference>
<evidence type="ECO:0000313" key="6">
    <source>
        <dbReference type="EMBL" id="ABR10552.1"/>
    </source>
</evidence>
<evidence type="ECO:0000256" key="3">
    <source>
        <dbReference type="ARBA" id="ARBA00022840"/>
    </source>
</evidence>
<organism evidence="6 7">
    <name type="scientific">Burkholderia phage BcepNY3</name>
    <dbReference type="NCBI Taxonomy" id="2881397"/>
    <lineage>
        <taxon>Viruses</taxon>
        <taxon>Duplodnaviria</taxon>
        <taxon>Heunggongvirae</taxon>
        <taxon>Uroviricota</taxon>
        <taxon>Caudoviricetes</taxon>
        <taxon>Naesvirus</taxon>
        <taxon>Naesvirus bcepNY3</taxon>
    </lineage>
</organism>
<dbReference type="Proteomes" id="UP000001998">
    <property type="component" value="Segment"/>
</dbReference>
<evidence type="ECO:0000256" key="4">
    <source>
        <dbReference type="ARBA" id="ARBA00023219"/>
    </source>
</evidence>
<evidence type="ECO:0000313" key="7">
    <source>
        <dbReference type="Proteomes" id="UP000001998"/>
    </source>
</evidence>
<dbReference type="InterPro" id="IPR006517">
    <property type="entry name" value="Phage_terminase_lsu-like_C"/>
</dbReference>
<gene>
    <name evidence="6" type="ORF">BcepNY3gene17</name>
</gene>